<dbReference type="EMBL" id="JAGYWB010000019">
    <property type="protein sequence ID" value="KAI0489247.1"/>
    <property type="molecule type" value="Genomic_DNA"/>
</dbReference>
<dbReference type="Proteomes" id="UP000829196">
    <property type="component" value="Unassembled WGS sequence"/>
</dbReference>
<dbReference type="SUPFAM" id="SSF53335">
    <property type="entry name" value="S-adenosyl-L-methionine-dependent methyltransferases"/>
    <property type="match status" value="1"/>
</dbReference>
<evidence type="ECO:0000313" key="2">
    <source>
        <dbReference type="EMBL" id="KAI0489247.1"/>
    </source>
</evidence>
<evidence type="ECO:0008006" key="4">
    <source>
        <dbReference type="Google" id="ProtNLM"/>
    </source>
</evidence>
<dbReference type="PANTHER" id="PTHR44067">
    <property type="entry name" value="S-ADENOSYL-L-METHIONINE-DEPENDENT METHYLTRANSFERASE SUPERFAMILY PROTEIN-RELATED"/>
    <property type="match status" value="1"/>
</dbReference>
<protein>
    <recommendedName>
        <fullName evidence="4">Methyltransferase type 11 domain-containing protein</fullName>
    </recommendedName>
</protein>
<comment type="caution">
    <text evidence="2">The sequence shown here is derived from an EMBL/GenBank/DDBJ whole genome shotgun (WGS) entry which is preliminary data.</text>
</comment>
<dbReference type="InterPro" id="IPR053223">
    <property type="entry name" value="Prob_Methyltransferase"/>
</dbReference>
<sequence length="408" mass="43810">MQDQSRRAMKKERMGVGMGLNLLLLVAMVAANILSLYHLSSLRNHSPSSTTPHTDPVPDHLLHQLHTIRATISHLTRIRSATSSSGSSASLPPPPPELLLYSRIAPIASSCSDHPDLLHLYMNYTPFSPCPRDSLSVAEPLLLRGCHPLPRRRCFSPTPPKPLPPSSLPSHPFPSSLPDAAVLWPPTSPCRSFSCLPSHLGFDLKSTESSRFLSARSALDLPLHQLLAIANAAGAAPIRLGLDIAGGTGTLAARLKLALNATLLTTTMNLGAPYSEAAALRGVVPLHAPLQQRLPVHDGAMDLVRTGHAVNRWIPLPALEFLMFDADRVLKAGGLLWVDHFFCKAADLDTVYGPLIARLGYKRIKWAVGNKTDSGGTKYGEVYLTALLQKPIGPPPLAANIVSGIGKT</sequence>
<name>A0A8T3A4U2_DENNO</name>
<keyword evidence="3" id="KW-1185">Reference proteome</keyword>
<dbReference type="PANTHER" id="PTHR44067:SF5">
    <property type="entry name" value="EXPRESSED PROTEIN"/>
    <property type="match status" value="1"/>
</dbReference>
<keyword evidence="1" id="KW-0472">Membrane</keyword>
<dbReference type="AlphaFoldDB" id="A0A8T3A4U2"/>
<accession>A0A8T3A4U2</accession>
<organism evidence="2 3">
    <name type="scientific">Dendrobium nobile</name>
    <name type="common">Orchid</name>
    <dbReference type="NCBI Taxonomy" id="94219"/>
    <lineage>
        <taxon>Eukaryota</taxon>
        <taxon>Viridiplantae</taxon>
        <taxon>Streptophyta</taxon>
        <taxon>Embryophyta</taxon>
        <taxon>Tracheophyta</taxon>
        <taxon>Spermatophyta</taxon>
        <taxon>Magnoliopsida</taxon>
        <taxon>Liliopsida</taxon>
        <taxon>Asparagales</taxon>
        <taxon>Orchidaceae</taxon>
        <taxon>Epidendroideae</taxon>
        <taxon>Malaxideae</taxon>
        <taxon>Dendrobiinae</taxon>
        <taxon>Dendrobium</taxon>
    </lineage>
</organism>
<keyword evidence="1" id="KW-0812">Transmembrane</keyword>
<keyword evidence="1" id="KW-1133">Transmembrane helix</keyword>
<proteinExistence type="predicted"/>
<feature type="transmembrane region" description="Helical" evidence="1">
    <location>
        <begin position="20"/>
        <end position="39"/>
    </location>
</feature>
<gene>
    <name evidence="2" type="ORF">KFK09_029089</name>
</gene>
<dbReference type="OrthoDB" id="2014981at2759"/>
<evidence type="ECO:0000313" key="3">
    <source>
        <dbReference type="Proteomes" id="UP000829196"/>
    </source>
</evidence>
<dbReference type="InterPro" id="IPR029063">
    <property type="entry name" value="SAM-dependent_MTases_sf"/>
</dbReference>
<reference evidence="2" key="1">
    <citation type="journal article" date="2022" name="Front. Genet.">
        <title>Chromosome-Scale Assembly of the Dendrobium nobile Genome Provides Insights Into the Molecular Mechanism of the Biosynthesis of the Medicinal Active Ingredient of Dendrobium.</title>
        <authorList>
            <person name="Xu Q."/>
            <person name="Niu S.-C."/>
            <person name="Li K.-L."/>
            <person name="Zheng P.-J."/>
            <person name="Zhang X.-J."/>
            <person name="Jia Y."/>
            <person name="Liu Y."/>
            <person name="Niu Y.-X."/>
            <person name="Yu L.-H."/>
            <person name="Chen D.-F."/>
            <person name="Zhang G.-Q."/>
        </authorList>
    </citation>
    <scope>NUCLEOTIDE SEQUENCE</scope>
    <source>
        <tissue evidence="2">Leaf</tissue>
    </source>
</reference>
<evidence type="ECO:0000256" key="1">
    <source>
        <dbReference type="SAM" id="Phobius"/>
    </source>
</evidence>